<comment type="similarity">
    <text evidence="1">Belongs to the CNOT2/3/5 family.</text>
</comment>
<evidence type="ECO:0000256" key="2">
    <source>
        <dbReference type="ARBA" id="ARBA00023015"/>
    </source>
</evidence>
<evidence type="ECO:0000259" key="5">
    <source>
        <dbReference type="Pfam" id="PF04153"/>
    </source>
</evidence>
<feature type="domain" description="NOT2/NOT3/NOT5 C-terminal" evidence="5">
    <location>
        <begin position="126"/>
        <end position="192"/>
    </location>
</feature>
<dbReference type="VEuPathDB" id="TrichDB:TRFO_11313"/>
<feature type="region of interest" description="Disordered" evidence="4">
    <location>
        <begin position="1"/>
        <end position="27"/>
    </location>
</feature>
<name>A0A1J4J9W2_9EUKA</name>
<dbReference type="InterPro" id="IPR040168">
    <property type="entry name" value="Not2/3/5"/>
</dbReference>
<dbReference type="AlphaFoldDB" id="A0A1J4J9W2"/>
<sequence>MNSRRNNSPQLIPQPDQIGRPAVSPANIQYPPQYVQQNPLHNRGLAKPPSANTVHIDMTPHDIGGPDSLEYATPVHFNPLFTQINNPELDEEFDLTNLGIDLQTPEPLLPNISYAGSENPMVNFGQFPVSHSYPRNPENSEAINRINQFSDEALLFIFYIHARDQLQEGAYGELKKRGYSFDSEKKVWLNQSKLVFDINKWKFVPPDNTGHAPITA</sequence>
<dbReference type="GO" id="GO:0006355">
    <property type="term" value="P:regulation of DNA-templated transcription"/>
    <property type="evidence" value="ECO:0007669"/>
    <property type="project" value="InterPro"/>
</dbReference>
<dbReference type="OrthoDB" id="25391at2759"/>
<proteinExistence type="inferred from homology"/>
<dbReference type="PANTHER" id="PTHR23326">
    <property type="entry name" value="CCR4 NOT-RELATED"/>
    <property type="match status" value="1"/>
</dbReference>
<evidence type="ECO:0000256" key="1">
    <source>
        <dbReference type="ARBA" id="ARBA00007682"/>
    </source>
</evidence>
<feature type="compositionally biased region" description="Polar residues" evidence="4">
    <location>
        <begin position="1"/>
        <end position="11"/>
    </location>
</feature>
<evidence type="ECO:0000313" key="6">
    <source>
        <dbReference type="EMBL" id="OHS94229.1"/>
    </source>
</evidence>
<evidence type="ECO:0000256" key="4">
    <source>
        <dbReference type="SAM" id="MobiDB-lite"/>
    </source>
</evidence>
<gene>
    <name evidence="6" type="ORF">TRFO_11313</name>
</gene>
<dbReference type="Proteomes" id="UP000179807">
    <property type="component" value="Unassembled WGS sequence"/>
</dbReference>
<dbReference type="InterPro" id="IPR007282">
    <property type="entry name" value="NOT2/3/5_C"/>
</dbReference>
<dbReference type="RefSeq" id="XP_068347366.1">
    <property type="nucleotide sequence ID" value="XM_068495971.1"/>
</dbReference>
<keyword evidence="3" id="KW-0804">Transcription</keyword>
<evidence type="ECO:0000256" key="3">
    <source>
        <dbReference type="ARBA" id="ARBA00023163"/>
    </source>
</evidence>
<keyword evidence="2" id="KW-0805">Transcription regulation</keyword>
<reference evidence="6" key="1">
    <citation type="submission" date="2016-10" db="EMBL/GenBank/DDBJ databases">
        <authorList>
            <person name="Benchimol M."/>
            <person name="Almeida L.G."/>
            <person name="Vasconcelos A.T."/>
            <person name="Perreira-Neves A."/>
            <person name="Rosa I.A."/>
            <person name="Tasca T."/>
            <person name="Bogo M.R."/>
            <person name="de Souza W."/>
        </authorList>
    </citation>
    <scope>NUCLEOTIDE SEQUENCE [LARGE SCALE GENOMIC DNA]</scope>
    <source>
        <strain evidence="6">K</strain>
    </source>
</reference>
<dbReference type="InterPro" id="IPR038635">
    <property type="entry name" value="CCR4-NOT_su2/3/5_C_sf"/>
</dbReference>
<keyword evidence="7" id="KW-1185">Reference proteome</keyword>
<organism evidence="6 7">
    <name type="scientific">Tritrichomonas foetus</name>
    <dbReference type="NCBI Taxonomy" id="1144522"/>
    <lineage>
        <taxon>Eukaryota</taxon>
        <taxon>Metamonada</taxon>
        <taxon>Parabasalia</taxon>
        <taxon>Tritrichomonadida</taxon>
        <taxon>Tritrichomonadidae</taxon>
        <taxon>Tritrichomonas</taxon>
    </lineage>
</organism>
<evidence type="ECO:0000313" key="7">
    <source>
        <dbReference type="Proteomes" id="UP000179807"/>
    </source>
</evidence>
<dbReference type="Pfam" id="PF04153">
    <property type="entry name" value="NOT2_3_5_C"/>
    <property type="match status" value="1"/>
</dbReference>
<dbReference type="Gene3D" id="2.30.30.1020">
    <property type="entry name" value="CCR4-NOT complex subunit 2/3/5, C-terminal domain"/>
    <property type="match status" value="1"/>
</dbReference>
<dbReference type="GO" id="GO:0030015">
    <property type="term" value="C:CCR4-NOT core complex"/>
    <property type="evidence" value="ECO:0007669"/>
    <property type="project" value="InterPro"/>
</dbReference>
<comment type="caution">
    <text evidence="6">The sequence shown here is derived from an EMBL/GenBank/DDBJ whole genome shotgun (WGS) entry which is preliminary data.</text>
</comment>
<accession>A0A1J4J9W2</accession>
<protein>
    <recommendedName>
        <fullName evidence="5">NOT2/NOT3/NOT5 C-terminal domain-containing protein</fullName>
    </recommendedName>
</protein>
<dbReference type="EMBL" id="MLAK01001337">
    <property type="protein sequence ID" value="OHS94229.1"/>
    <property type="molecule type" value="Genomic_DNA"/>
</dbReference>
<dbReference type="GeneID" id="94830675"/>